<dbReference type="PROSITE" id="PS51152">
    <property type="entry name" value="NFYA_HAP2_2"/>
    <property type="match status" value="1"/>
</dbReference>
<dbReference type="RefSeq" id="XP_011201310.2">
    <property type="nucleotide sequence ID" value="XM_011203008.4"/>
</dbReference>
<evidence type="ECO:0000256" key="1">
    <source>
        <dbReference type="ARBA" id="ARBA00004123"/>
    </source>
</evidence>
<dbReference type="KEGG" id="bdr:105224803"/>
<evidence type="ECO:0000256" key="6">
    <source>
        <dbReference type="RuleBase" id="RU367155"/>
    </source>
</evidence>
<proteinExistence type="inferred from homology"/>
<gene>
    <name evidence="8" type="primary">NFYA</name>
</gene>
<reference evidence="8" key="1">
    <citation type="journal article" date="2014" name="BMC Genomics">
        <title>Characterizing the developmental transcriptome of the oriental fruit fly, Bactrocera dorsalis (Diptera: Tephritidae) through comparative genomic analysis with Drosophila melanogaster utilizing modENCODE datasets.</title>
        <authorList>
            <person name="Geib S.M."/>
            <person name="Calla B."/>
            <person name="Hall B."/>
            <person name="Hou S."/>
            <person name="Manoukis N.C."/>
        </authorList>
    </citation>
    <scope>NUCLEOTIDE SEQUENCE</scope>
    <source>
        <strain evidence="8">Punador</strain>
    </source>
</reference>
<keyword evidence="5 6" id="KW-0539">Nucleus</keyword>
<sequence length="327" mass="35082">MENNHNTINNKLNKTSGTITVVAQNNRNLQNQKQIQFIPMMTAGGAQIIIGQVPQQQAQTSNATGAPATSLIPLQTNQIMLQQPQQAAQPMQLLQLPDGQTIFYQPPSTSLTLDPNTTAAQATPQPQLININGQLMQIATAPTHPQGATGAAPAVGQQIIMMPQAGTTTTVAVPQATAAVSSQQPTSATISNTTANDVTSAGIQAEDDSSKGESEEEPLYVNAKQYKRILIRRQARAKLESRIPKERSKYLHESRHRHAMNRVRGEGGRFHSAQIKGELSASGLSNCESQMQPVQTRASVRTAPKLIAPHQGPIPAPTPNITITPIK</sequence>
<evidence type="ECO:0000256" key="3">
    <source>
        <dbReference type="ARBA" id="ARBA00023125"/>
    </source>
</evidence>
<dbReference type="GO" id="GO:0003677">
    <property type="term" value="F:DNA binding"/>
    <property type="evidence" value="ECO:0007669"/>
    <property type="project" value="UniProtKB-KW"/>
</dbReference>
<protein>
    <recommendedName>
        <fullName evidence="6">Nuclear transcription factor Y subunit</fullName>
    </recommendedName>
</protein>
<keyword evidence="3 6" id="KW-0238">DNA-binding</keyword>
<dbReference type="CTD" id="39090"/>
<evidence type="ECO:0000256" key="2">
    <source>
        <dbReference type="ARBA" id="ARBA00023015"/>
    </source>
</evidence>
<evidence type="ECO:0000256" key="4">
    <source>
        <dbReference type="ARBA" id="ARBA00023163"/>
    </source>
</evidence>
<feature type="region of interest" description="Disordered" evidence="7">
    <location>
        <begin position="306"/>
        <end position="327"/>
    </location>
</feature>
<organism evidence="8">
    <name type="scientific">Bactrocera dorsalis</name>
    <name type="common">Oriental fruit fly</name>
    <name type="synonym">Dacus dorsalis</name>
    <dbReference type="NCBI Taxonomy" id="27457"/>
    <lineage>
        <taxon>Eukaryota</taxon>
        <taxon>Metazoa</taxon>
        <taxon>Ecdysozoa</taxon>
        <taxon>Arthropoda</taxon>
        <taxon>Hexapoda</taxon>
        <taxon>Insecta</taxon>
        <taxon>Pterygota</taxon>
        <taxon>Neoptera</taxon>
        <taxon>Endopterygota</taxon>
        <taxon>Diptera</taxon>
        <taxon>Brachycera</taxon>
        <taxon>Muscomorpha</taxon>
        <taxon>Tephritoidea</taxon>
        <taxon>Tephritidae</taxon>
        <taxon>Bactrocera</taxon>
        <taxon>Bactrocera</taxon>
    </lineage>
</organism>
<dbReference type="GeneID" id="105224803"/>
<keyword evidence="2 6" id="KW-0805">Transcription regulation</keyword>
<dbReference type="GO" id="GO:0005634">
    <property type="term" value="C:nucleus"/>
    <property type="evidence" value="ECO:0007669"/>
    <property type="project" value="UniProtKB-SubCell"/>
</dbReference>
<comment type="function">
    <text evidence="6">Component of the sequence-specific heterotrimeric transcription factor (NF-Y) which specifically recognizes a 5'-CCAAT-3' box motif found in the promoters of its target genes.</text>
</comment>
<dbReference type="SMART" id="SM00521">
    <property type="entry name" value="CBF"/>
    <property type="match status" value="1"/>
</dbReference>
<dbReference type="EMBL" id="GAKP01016302">
    <property type="protein sequence ID" value="JAC42650.1"/>
    <property type="molecule type" value="Transcribed_RNA"/>
</dbReference>
<comment type="similarity">
    <text evidence="6">Belongs to the NFYA/HAP2 subunit family.</text>
</comment>
<dbReference type="GO" id="GO:0003700">
    <property type="term" value="F:DNA-binding transcription factor activity"/>
    <property type="evidence" value="ECO:0007669"/>
    <property type="project" value="UniProtKB-UniRule"/>
</dbReference>
<dbReference type="Pfam" id="PF02045">
    <property type="entry name" value="CBFB_NFYA"/>
    <property type="match status" value="1"/>
</dbReference>
<dbReference type="EMBL" id="GAKP01016298">
    <property type="protein sequence ID" value="JAC42654.1"/>
    <property type="molecule type" value="Transcribed_RNA"/>
</dbReference>
<dbReference type="EMBL" id="GAKP01016297">
    <property type="protein sequence ID" value="JAC42655.1"/>
    <property type="molecule type" value="Transcribed_RNA"/>
</dbReference>
<dbReference type="InterPro" id="IPR001289">
    <property type="entry name" value="NFYA"/>
</dbReference>
<comment type="subcellular location">
    <subcellularLocation>
        <location evidence="1 6">Nucleus</location>
    </subcellularLocation>
</comment>
<dbReference type="Gene3D" id="6.10.250.2430">
    <property type="match status" value="1"/>
</dbReference>
<evidence type="ECO:0000256" key="5">
    <source>
        <dbReference type="ARBA" id="ARBA00023242"/>
    </source>
</evidence>
<dbReference type="PANTHER" id="PTHR12632">
    <property type="entry name" value="TRANSCRIPTION FACTOR NF-Y ALPHA-RELATED"/>
    <property type="match status" value="1"/>
</dbReference>
<keyword evidence="4 6" id="KW-0804">Transcription</keyword>
<dbReference type="OrthoDB" id="1097733at2759"/>
<dbReference type="AlphaFoldDB" id="A0A034VLH1"/>
<name>A0A034VLH1_BACDO</name>
<evidence type="ECO:0000313" key="8">
    <source>
        <dbReference type="EMBL" id="JAC42650.1"/>
    </source>
</evidence>
<feature type="region of interest" description="Disordered" evidence="7">
    <location>
        <begin position="180"/>
        <end position="219"/>
    </location>
</feature>
<comment type="subunit">
    <text evidence="6">Heterotrimer.</text>
</comment>
<accession>A0A034VLH1</accession>
<feature type="compositionally biased region" description="Polar residues" evidence="7">
    <location>
        <begin position="190"/>
        <end position="202"/>
    </location>
</feature>
<feature type="compositionally biased region" description="Low complexity" evidence="7">
    <location>
        <begin position="180"/>
        <end position="189"/>
    </location>
</feature>
<evidence type="ECO:0000256" key="7">
    <source>
        <dbReference type="SAM" id="MobiDB-lite"/>
    </source>
</evidence>